<evidence type="ECO:0000313" key="2">
    <source>
        <dbReference type="Proteomes" id="UP000008909"/>
    </source>
</evidence>
<name>G7Y5L2_CLOSI</name>
<reference key="2">
    <citation type="submission" date="2011-10" db="EMBL/GenBank/DDBJ databases">
        <title>The genome and transcriptome sequence of Clonorchis sinensis provide insights into the carcinogenic liver fluke.</title>
        <authorList>
            <person name="Wang X."/>
            <person name="Huang Y."/>
            <person name="Chen W."/>
            <person name="Liu H."/>
            <person name="Guo L."/>
            <person name="Chen Y."/>
            <person name="Luo F."/>
            <person name="Zhou W."/>
            <person name="Sun J."/>
            <person name="Mao Q."/>
            <person name="Liang P."/>
            <person name="Zhou C."/>
            <person name="Tian Y."/>
            <person name="Men J."/>
            <person name="Lv X."/>
            <person name="Huang L."/>
            <person name="Zhou J."/>
            <person name="Hu Y."/>
            <person name="Li R."/>
            <person name="Zhang F."/>
            <person name="Lei H."/>
            <person name="Li X."/>
            <person name="Hu X."/>
            <person name="Liang C."/>
            <person name="Xu J."/>
            <person name="Wu Z."/>
            <person name="Yu X."/>
        </authorList>
    </citation>
    <scope>NUCLEOTIDE SEQUENCE</scope>
    <source>
        <strain>Henan</strain>
    </source>
</reference>
<dbReference type="Proteomes" id="UP000008909">
    <property type="component" value="Unassembled WGS sequence"/>
</dbReference>
<reference evidence="1" key="1">
    <citation type="journal article" date="2011" name="Genome Biol.">
        <title>The draft genome of the carcinogenic human liver fluke Clonorchis sinensis.</title>
        <authorList>
            <person name="Wang X."/>
            <person name="Chen W."/>
            <person name="Huang Y."/>
            <person name="Sun J."/>
            <person name="Men J."/>
            <person name="Liu H."/>
            <person name="Luo F."/>
            <person name="Guo L."/>
            <person name="Lv X."/>
            <person name="Deng C."/>
            <person name="Zhou C."/>
            <person name="Fan Y."/>
            <person name="Li X."/>
            <person name="Huang L."/>
            <person name="Hu Y."/>
            <person name="Liang C."/>
            <person name="Hu X."/>
            <person name="Xu J."/>
            <person name="Yu X."/>
        </authorList>
    </citation>
    <scope>NUCLEOTIDE SEQUENCE [LARGE SCALE GENOMIC DNA]</scope>
    <source>
        <strain evidence="1">Henan</strain>
    </source>
</reference>
<dbReference type="EMBL" id="DF142878">
    <property type="protein sequence ID" value="GAA48248.1"/>
    <property type="molecule type" value="Genomic_DNA"/>
</dbReference>
<protein>
    <submittedName>
        <fullName evidence="1">Uncharacterized protein</fullName>
    </submittedName>
</protein>
<keyword evidence="2" id="KW-1185">Reference proteome</keyword>
<proteinExistence type="predicted"/>
<sequence>METSFAVNYNSSDQQELVNRPLDPVEIKFFTTPCDKTKPGKTISRFDTSSPIKLKSEKAESNTISSRTITGIGWIQRIQNETIRKRVFDEAVSASRILYTSQNAAESKAIQIDSVIRSIPIRVFLLSEKHVGTKLCSRDLRKHHLNFAQIVYREHSGSVNCLDGNSIGCLWKPNFTEPNSFSAYRRTTSVTDRNG</sequence>
<dbReference type="AlphaFoldDB" id="G7Y5L2"/>
<accession>G7Y5L2</accession>
<gene>
    <name evidence="1" type="ORF">CLF_101368</name>
</gene>
<evidence type="ECO:0000313" key="1">
    <source>
        <dbReference type="EMBL" id="GAA48248.1"/>
    </source>
</evidence>
<organism evidence="1 2">
    <name type="scientific">Clonorchis sinensis</name>
    <name type="common">Chinese liver fluke</name>
    <dbReference type="NCBI Taxonomy" id="79923"/>
    <lineage>
        <taxon>Eukaryota</taxon>
        <taxon>Metazoa</taxon>
        <taxon>Spiralia</taxon>
        <taxon>Lophotrochozoa</taxon>
        <taxon>Platyhelminthes</taxon>
        <taxon>Trematoda</taxon>
        <taxon>Digenea</taxon>
        <taxon>Opisthorchiida</taxon>
        <taxon>Opisthorchiata</taxon>
        <taxon>Opisthorchiidae</taxon>
        <taxon>Clonorchis</taxon>
    </lineage>
</organism>